<keyword evidence="3 6" id="KW-0812">Transmembrane</keyword>
<gene>
    <name evidence="7" type="ORF">DXZ20_05145</name>
</gene>
<comment type="caution">
    <text evidence="7">The sequence shown here is derived from an EMBL/GenBank/DDBJ whole genome shotgun (WGS) entry which is preliminary data.</text>
</comment>
<dbReference type="GO" id="GO:0033573">
    <property type="term" value="C:high-affinity iron permease complex"/>
    <property type="evidence" value="ECO:0007669"/>
    <property type="project" value="InterPro"/>
</dbReference>
<sequence length="311" mass="33850">MDIASAIPVAIVTLREGVEAALVVGIVLACLNKAGKMDLNQWVFGGVAAGIIGSILIGSFLGLGLQQVQYVMPNAEALLKPILGILFGSVAIIMLSWMLLWMTRQARTLKTEINQTVTNALGNESAGLSIFSLVCIAVLREGFETVLFLFTQSQTLTDNLLGVVMGLLGATFIGFGLFKWGIRINLKLFFQVMGILLLLIISGLVVSVCRNIDITFATISQFNSLSVDLCLGFQQSCVLGPQIWNTSQILPDKEFPGVVLKVLLGYRDRIYLLQLLAYVLFWLVIGSRYFRTLNQPTNSKNSHTTSVSPSA</sequence>
<evidence type="ECO:0000256" key="4">
    <source>
        <dbReference type="ARBA" id="ARBA00022989"/>
    </source>
</evidence>
<evidence type="ECO:0000256" key="1">
    <source>
        <dbReference type="ARBA" id="ARBA00004141"/>
    </source>
</evidence>
<name>A0A6M0RGV4_9CYAN</name>
<reference evidence="7 8" key="1">
    <citation type="journal article" date="2020" name="Microb. Ecol.">
        <title>Ecogenomics of the Marine Benthic Filamentous Cyanobacterium Adonisia.</title>
        <authorList>
            <person name="Walter J.M."/>
            <person name="Coutinho F.H."/>
            <person name="Leomil L."/>
            <person name="Hargreaves P.I."/>
            <person name="Campeao M.E."/>
            <person name="Vieira V.V."/>
            <person name="Silva B.S."/>
            <person name="Fistarol G.O."/>
            <person name="Salomon P.S."/>
            <person name="Sawabe T."/>
            <person name="Mino S."/>
            <person name="Hosokawa M."/>
            <person name="Miyashita H."/>
            <person name="Maruyama F."/>
            <person name="van Verk M.C."/>
            <person name="Dutilh B.E."/>
            <person name="Thompson C.C."/>
            <person name="Thompson F.L."/>
        </authorList>
    </citation>
    <scope>NUCLEOTIDE SEQUENCE [LARGE SCALE GENOMIC DNA]</scope>
    <source>
        <strain evidence="7 8">CCMR0081</strain>
    </source>
</reference>
<dbReference type="Proteomes" id="UP000481033">
    <property type="component" value="Unassembled WGS sequence"/>
</dbReference>
<dbReference type="PANTHER" id="PTHR31632:SF2">
    <property type="entry name" value="PLASMA MEMBRANE IRON PERMEASE"/>
    <property type="match status" value="1"/>
</dbReference>
<feature type="transmembrane region" description="Helical" evidence="6">
    <location>
        <begin position="77"/>
        <end position="100"/>
    </location>
</feature>
<feature type="transmembrane region" description="Helical" evidence="6">
    <location>
        <begin position="43"/>
        <end position="65"/>
    </location>
</feature>
<protein>
    <recommendedName>
        <fullName evidence="9">Iron permease FTR1</fullName>
    </recommendedName>
</protein>
<keyword evidence="8" id="KW-1185">Reference proteome</keyword>
<feature type="transmembrane region" description="Helical" evidence="6">
    <location>
        <begin position="270"/>
        <end position="290"/>
    </location>
</feature>
<organism evidence="7 8">
    <name type="scientific">Adonisia turfae CCMR0081</name>
    <dbReference type="NCBI Taxonomy" id="2292702"/>
    <lineage>
        <taxon>Bacteria</taxon>
        <taxon>Bacillati</taxon>
        <taxon>Cyanobacteriota</taxon>
        <taxon>Adonisia</taxon>
        <taxon>Adonisia turfae</taxon>
    </lineage>
</organism>
<feature type="transmembrane region" description="Helical" evidence="6">
    <location>
        <begin position="160"/>
        <end position="181"/>
    </location>
</feature>
<dbReference type="GO" id="GO:0015093">
    <property type="term" value="F:ferrous iron transmembrane transporter activity"/>
    <property type="evidence" value="ECO:0007669"/>
    <property type="project" value="TreeGrafter"/>
</dbReference>
<dbReference type="Pfam" id="PF03239">
    <property type="entry name" value="FTR1"/>
    <property type="match status" value="1"/>
</dbReference>
<comment type="subcellular location">
    <subcellularLocation>
        <location evidence="1">Membrane</location>
        <topology evidence="1">Multi-pass membrane protein</topology>
    </subcellularLocation>
</comment>
<evidence type="ECO:0000313" key="7">
    <source>
        <dbReference type="EMBL" id="NEZ55073.1"/>
    </source>
</evidence>
<proteinExistence type="inferred from homology"/>
<dbReference type="InterPro" id="IPR004923">
    <property type="entry name" value="FTR1/Fip1/EfeU"/>
</dbReference>
<dbReference type="PANTHER" id="PTHR31632">
    <property type="entry name" value="IRON TRANSPORTER FTH1"/>
    <property type="match status" value="1"/>
</dbReference>
<comment type="similarity">
    <text evidence="2">Belongs to the oxidase-dependent Fe transporter (OFeT) (TC 9.A.10.1) family.</text>
</comment>
<evidence type="ECO:0000256" key="2">
    <source>
        <dbReference type="ARBA" id="ARBA00008333"/>
    </source>
</evidence>
<accession>A0A6M0RGV4</accession>
<evidence type="ECO:0000256" key="3">
    <source>
        <dbReference type="ARBA" id="ARBA00022692"/>
    </source>
</evidence>
<evidence type="ECO:0000313" key="8">
    <source>
        <dbReference type="Proteomes" id="UP000481033"/>
    </source>
</evidence>
<evidence type="ECO:0000256" key="5">
    <source>
        <dbReference type="ARBA" id="ARBA00023136"/>
    </source>
</evidence>
<dbReference type="AlphaFoldDB" id="A0A6M0RGV4"/>
<evidence type="ECO:0008006" key="9">
    <source>
        <dbReference type="Google" id="ProtNLM"/>
    </source>
</evidence>
<keyword evidence="4 6" id="KW-1133">Transmembrane helix</keyword>
<dbReference type="EMBL" id="QXHD01000004">
    <property type="protein sequence ID" value="NEZ55073.1"/>
    <property type="molecule type" value="Genomic_DNA"/>
</dbReference>
<feature type="transmembrane region" description="Helical" evidence="6">
    <location>
        <begin position="188"/>
        <end position="208"/>
    </location>
</feature>
<keyword evidence="5 6" id="KW-0472">Membrane</keyword>
<dbReference type="RefSeq" id="WP_163696836.1">
    <property type="nucleotide sequence ID" value="NZ_QXHD01000004.1"/>
</dbReference>
<evidence type="ECO:0000256" key="6">
    <source>
        <dbReference type="SAM" id="Phobius"/>
    </source>
</evidence>